<protein>
    <recommendedName>
        <fullName evidence="3">biotin--[biotin carboxyl-carrier protein] ligase</fullName>
        <ecNumber evidence="3">6.3.4.15</ecNumber>
    </recommendedName>
</protein>
<name>A0ABZ0PEH5_9PROT</name>
<dbReference type="InterPro" id="IPR003142">
    <property type="entry name" value="BPL_C"/>
</dbReference>
<dbReference type="PROSITE" id="PS51733">
    <property type="entry name" value="BPL_LPL_CATALYTIC"/>
    <property type="match status" value="1"/>
</dbReference>
<dbReference type="Pfam" id="PF02237">
    <property type="entry name" value="BPL_C"/>
    <property type="match status" value="1"/>
</dbReference>
<dbReference type="PANTHER" id="PTHR12835">
    <property type="entry name" value="BIOTIN PROTEIN LIGASE"/>
    <property type="match status" value="1"/>
</dbReference>
<dbReference type="SUPFAM" id="SSF55681">
    <property type="entry name" value="Class II aaRS and biotin synthetases"/>
    <property type="match status" value="1"/>
</dbReference>
<evidence type="ECO:0000259" key="5">
    <source>
        <dbReference type="PROSITE" id="PS51733"/>
    </source>
</evidence>
<evidence type="ECO:0000256" key="2">
    <source>
        <dbReference type="ARBA" id="ARBA00023267"/>
    </source>
</evidence>
<dbReference type="InterPro" id="IPR004408">
    <property type="entry name" value="Biotin_CoA_COase_ligase"/>
</dbReference>
<dbReference type="Pfam" id="PF03099">
    <property type="entry name" value="BPL_LplA_LipB"/>
    <property type="match status" value="1"/>
</dbReference>
<proteinExistence type="predicted"/>
<reference evidence="6 7" key="1">
    <citation type="submission" date="2023-11" db="EMBL/GenBank/DDBJ databases">
        <title>Arctic aerobic anoxygenic photoheterotroph Sediminicoccus rosea KRV36 adapts its photosynthesis to long days of polar summer.</title>
        <authorList>
            <person name="Tomasch J."/>
            <person name="Kopejtka K."/>
            <person name="Bily T."/>
            <person name="Gardiner A.T."/>
            <person name="Gardian Z."/>
            <person name="Shivaramu S."/>
            <person name="Koblizek M."/>
            <person name="Engelhardt F."/>
            <person name="Kaftan D."/>
        </authorList>
    </citation>
    <scope>NUCLEOTIDE SEQUENCE [LARGE SCALE GENOMIC DNA]</scope>
    <source>
        <strain evidence="6 7">R-30</strain>
    </source>
</reference>
<sequence length="244" mass="26057">MTGGFRLEIHDLLPSTQTLLAERAAQGEPAGLAILARRQSAGRGRAGRPWQSRGGNLHISILLRPEGPARDIPGHALLAAVALHDAACRHAPGRDFRLKWPNDLLEGGAKLAGILSEAALDVHGGIAQLIFGIGVNLAHAPEVEGRSVTCLGPIAPEVFAATLLERLAHWMERRRAEGFAPIRAAWMERGPERGSRMTLRQGDNPVTGSYEGLAEDGGIMLATAEGPHVFHAGEVMERPDASRD</sequence>
<evidence type="ECO:0000313" key="6">
    <source>
        <dbReference type="EMBL" id="WPB84039.1"/>
    </source>
</evidence>
<organism evidence="6 7">
    <name type="scientific">Sediminicoccus rosea</name>
    <dbReference type="NCBI Taxonomy" id="1225128"/>
    <lineage>
        <taxon>Bacteria</taxon>
        <taxon>Pseudomonadati</taxon>
        <taxon>Pseudomonadota</taxon>
        <taxon>Alphaproteobacteria</taxon>
        <taxon>Acetobacterales</taxon>
        <taxon>Roseomonadaceae</taxon>
        <taxon>Sediminicoccus</taxon>
    </lineage>
</organism>
<dbReference type="PANTHER" id="PTHR12835:SF5">
    <property type="entry name" value="BIOTIN--PROTEIN LIGASE"/>
    <property type="match status" value="1"/>
</dbReference>
<dbReference type="EMBL" id="CP137852">
    <property type="protein sequence ID" value="WPB84039.1"/>
    <property type="molecule type" value="Genomic_DNA"/>
</dbReference>
<keyword evidence="1 6" id="KW-0436">Ligase</keyword>
<keyword evidence="2" id="KW-0092">Biotin</keyword>
<dbReference type="Proteomes" id="UP001305521">
    <property type="component" value="Chromosome"/>
</dbReference>
<evidence type="ECO:0000256" key="4">
    <source>
        <dbReference type="ARBA" id="ARBA00047846"/>
    </source>
</evidence>
<evidence type="ECO:0000256" key="3">
    <source>
        <dbReference type="ARBA" id="ARBA00024227"/>
    </source>
</evidence>
<dbReference type="InterPro" id="IPR045864">
    <property type="entry name" value="aa-tRNA-synth_II/BPL/LPL"/>
</dbReference>
<dbReference type="CDD" id="cd16442">
    <property type="entry name" value="BPL"/>
    <property type="match status" value="1"/>
</dbReference>
<dbReference type="GO" id="GO:0004077">
    <property type="term" value="F:biotin--[biotin carboxyl-carrier protein] ligase activity"/>
    <property type="evidence" value="ECO:0007669"/>
    <property type="project" value="UniProtKB-EC"/>
</dbReference>
<keyword evidence="7" id="KW-1185">Reference proteome</keyword>
<evidence type="ECO:0000256" key="1">
    <source>
        <dbReference type="ARBA" id="ARBA00022598"/>
    </source>
</evidence>
<dbReference type="Gene3D" id="3.30.930.10">
    <property type="entry name" value="Bira Bifunctional Protein, Domain 2"/>
    <property type="match status" value="1"/>
</dbReference>
<evidence type="ECO:0000313" key="7">
    <source>
        <dbReference type="Proteomes" id="UP001305521"/>
    </source>
</evidence>
<dbReference type="NCBIfam" id="TIGR00121">
    <property type="entry name" value="birA_ligase"/>
    <property type="match status" value="1"/>
</dbReference>
<comment type="catalytic activity">
    <reaction evidence="4">
        <text>biotin + L-lysyl-[protein] + ATP = N(6)-biotinyl-L-lysyl-[protein] + AMP + diphosphate + H(+)</text>
        <dbReference type="Rhea" id="RHEA:11756"/>
        <dbReference type="Rhea" id="RHEA-COMP:9752"/>
        <dbReference type="Rhea" id="RHEA-COMP:10505"/>
        <dbReference type="ChEBI" id="CHEBI:15378"/>
        <dbReference type="ChEBI" id="CHEBI:29969"/>
        <dbReference type="ChEBI" id="CHEBI:30616"/>
        <dbReference type="ChEBI" id="CHEBI:33019"/>
        <dbReference type="ChEBI" id="CHEBI:57586"/>
        <dbReference type="ChEBI" id="CHEBI:83144"/>
        <dbReference type="ChEBI" id="CHEBI:456215"/>
        <dbReference type="EC" id="6.3.4.15"/>
    </reaction>
</comment>
<accession>A0ABZ0PEH5</accession>
<dbReference type="EC" id="6.3.4.15" evidence="3"/>
<feature type="domain" description="BPL/LPL catalytic" evidence="5">
    <location>
        <begin position="3"/>
        <end position="179"/>
    </location>
</feature>
<dbReference type="RefSeq" id="WP_318647996.1">
    <property type="nucleotide sequence ID" value="NZ_CP137852.1"/>
</dbReference>
<dbReference type="InterPro" id="IPR004143">
    <property type="entry name" value="BPL_LPL_catalytic"/>
</dbReference>
<gene>
    <name evidence="6" type="ORF">R9Z33_18285</name>
</gene>